<reference evidence="13 14" key="1">
    <citation type="submission" date="2021-08" db="EMBL/GenBank/DDBJ databases">
        <title>Devosia salina sp. nov., isolated from the South China Sea sediment.</title>
        <authorList>
            <person name="Zhou Z."/>
        </authorList>
    </citation>
    <scope>NUCLEOTIDE SEQUENCE [LARGE SCALE GENOMIC DNA]</scope>
    <source>
        <strain evidence="13 14">SCS-3</strain>
    </source>
</reference>
<evidence type="ECO:0000256" key="6">
    <source>
        <dbReference type="ARBA" id="ARBA00022692"/>
    </source>
</evidence>
<evidence type="ECO:0000256" key="1">
    <source>
        <dbReference type="ARBA" id="ARBA00004651"/>
    </source>
</evidence>
<evidence type="ECO:0000256" key="8">
    <source>
        <dbReference type="ARBA" id="ARBA00022989"/>
    </source>
</evidence>
<dbReference type="EMBL" id="CP080590">
    <property type="protein sequence ID" value="QYO76032.1"/>
    <property type="molecule type" value="Genomic_DNA"/>
</dbReference>
<keyword evidence="8 12" id="KW-1133">Transmembrane helix</keyword>
<keyword evidence="5 11" id="KW-1003">Cell membrane</keyword>
<feature type="transmembrane region" description="Helical" evidence="12">
    <location>
        <begin position="72"/>
        <end position="91"/>
    </location>
</feature>
<dbReference type="Proteomes" id="UP000825799">
    <property type="component" value="Chromosome"/>
</dbReference>
<dbReference type="InterPro" id="IPR024194">
    <property type="entry name" value="Ac/AlaTfrase_AlgI/DltB"/>
</dbReference>
<name>A0ABX8WBG6_9HYPH</name>
<comment type="pathway">
    <text evidence="2">Glycan biosynthesis; alginate biosynthesis.</text>
</comment>
<keyword evidence="7" id="KW-0016">Alginate biosynthesis</keyword>
<keyword evidence="11" id="KW-0808">Transferase</keyword>
<feature type="transmembrane region" description="Helical" evidence="12">
    <location>
        <begin position="363"/>
        <end position="384"/>
    </location>
</feature>
<evidence type="ECO:0000256" key="11">
    <source>
        <dbReference type="PIRNR" id="PIRNR016636"/>
    </source>
</evidence>
<gene>
    <name evidence="13" type="ORF">K1X15_15590</name>
</gene>
<dbReference type="InterPro" id="IPR004299">
    <property type="entry name" value="MBOAT_fam"/>
</dbReference>
<sequence>MLFNSLTFALFLPVVLAGAAALLPGWRWLWLLAASLVFYGWGQPGNLVFLGGATVWAYLFGLALGHSRSAHVRGWLLASALMGLIGSLAAFKFHDFIRAELPEHWVSAWPTLGIAAPAGYSFYTFAAAAYLIDVYRRVLQAERNAGQFGLFMAWFPKVLVGPIARAKPFLDQTRNALRADPAKMVGALQLVFWGLFKKVVIADNLAPVVDNAFAIAPYAAPLELLIAVYFFAFQIYCDFSGIADMAIGISRLFGIELPVNFRRPYLSRSVSEFWSQRWHITLGRWFRDYLYIPLGGSRAGVGRTYINVMVVFLISGLWHAGLGYGLGWSFLIWGLLNGLYQWGQMGLSTLAAKLAGPRLVPNWVSDLFSMLLTFHLILVSWVFFRATSVGEAVLVLQRIAVAIPDLPSVIRHYPFSGDHVLGVTLIAILMGVETLDEKRPLAHRLIAWPRPWRWGLYYCVLGAIVVVGSWQGARFIYMQF</sequence>
<evidence type="ECO:0000256" key="7">
    <source>
        <dbReference type="ARBA" id="ARBA00022841"/>
    </source>
</evidence>
<feature type="transmembrane region" description="Helical" evidence="12">
    <location>
        <begin position="45"/>
        <end position="65"/>
    </location>
</feature>
<dbReference type="PIRSF" id="PIRSF016636">
    <property type="entry name" value="AlgI_DltB"/>
    <property type="match status" value="1"/>
</dbReference>
<proteinExistence type="inferred from homology"/>
<evidence type="ECO:0000313" key="14">
    <source>
        <dbReference type="Proteomes" id="UP000825799"/>
    </source>
</evidence>
<protein>
    <recommendedName>
        <fullName evidence="4">Probable alginate O-acetylase AlgI</fullName>
    </recommendedName>
    <alternativeName>
        <fullName evidence="10">Alginate biosynthesis protein AlgI</fullName>
    </alternativeName>
</protein>
<evidence type="ECO:0000256" key="9">
    <source>
        <dbReference type="ARBA" id="ARBA00023136"/>
    </source>
</evidence>
<evidence type="ECO:0000256" key="2">
    <source>
        <dbReference type="ARBA" id="ARBA00005182"/>
    </source>
</evidence>
<keyword evidence="11" id="KW-0012">Acyltransferase</keyword>
<evidence type="ECO:0000313" key="13">
    <source>
        <dbReference type="EMBL" id="QYO76032.1"/>
    </source>
</evidence>
<dbReference type="Pfam" id="PF03062">
    <property type="entry name" value="MBOAT"/>
    <property type="match status" value="1"/>
</dbReference>
<dbReference type="PANTHER" id="PTHR13285">
    <property type="entry name" value="ACYLTRANSFERASE"/>
    <property type="match status" value="1"/>
</dbReference>
<evidence type="ECO:0000256" key="5">
    <source>
        <dbReference type="ARBA" id="ARBA00022475"/>
    </source>
</evidence>
<dbReference type="InterPro" id="IPR028362">
    <property type="entry name" value="AlgI"/>
</dbReference>
<feature type="transmembrane region" description="Helical" evidence="12">
    <location>
        <begin position="305"/>
        <end position="324"/>
    </location>
</feature>
<dbReference type="RefSeq" id="WP_220304525.1">
    <property type="nucleotide sequence ID" value="NZ_CP080590.1"/>
</dbReference>
<evidence type="ECO:0000256" key="3">
    <source>
        <dbReference type="ARBA" id="ARBA00010323"/>
    </source>
</evidence>
<comment type="similarity">
    <text evidence="3 11">Belongs to the membrane-bound acyltransferase family.</text>
</comment>
<comment type="subcellular location">
    <subcellularLocation>
        <location evidence="1">Cell membrane</location>
        <topology evidence="1">Multi-pass membrane protein</topology>
    </subcellularLocation>
</comment>
<organism evidence="13 14">
    <name type="scientific">Devosia salina</name>
    <dbReference type="NCBI Taxonomy" id="2860336"/>
    <lineage>
        <taxon>Bacteria</taxon>
        <taxon>Pseudomonadati</taxon>
        <taxon>Pseudomonadota</taxon>
        <taxon>Alphaproteobacteria</taxon>
        <taxon>Hyphomicrobiales</taxon>
        <taxon>Devosiaceae</taxon>
        <taxon>Devosia</taxon>
    </lineage>
</organism>
<dbReference type="InterPro" id="IPR051085">
    <property type="entry name" value="MB_O-acyltransferase"/>
</dbReference>
<keyword evidence="14" id="KW-1185">Reference proteome</keyword>
<evidence type="ECO:0000256" key="12">
    <source>
        <dbReference type="SAM" id="Phobius"/>
    </source>
</evidence>
<keyword evidence="6 12" id="KW-0812">Transmembrane</keyword>
<accession>A0ABX8WBG6</accession>
<dbReference type="PANTHER" id="PTHR13285:SF18">
    <property type="entry name" value="PROTEIN-CYSTEINE N-PALMITOYLTRANSFERASE RASP"/>
    <property type="match status" value="1"/>
</dbReference>
<feature type="transmembrane region" description="Helical" evidence="12">
    <location>
        <begin position="456"/>
        <end position="477"/>
    </location>
</feature>
<evidence type="ECO:0000256" key="10">
    <source>
        <dbReference type="ARBA" id="ARBA00031030"/>
    </source>
</evidence>
<keyword evidence="9 11" id="KW-0472">Membrane</keyword>
<dbReference type="PIRSF" id="PIRSF500217">
    <property type="entry name" value="AlgI"/>
    <property type="match status" value="1"/>
</dbReference>
<evidence type="ECO:0000256" key="4">
    <source>
        <dbReference type="ARBA" id="ARBA00016084"/>
    </source>
</evidence>
<feature type="transmembrane region" description="Helical" evidence="12">
    <location>
        <begin position="111"/>
        <end position="132"/>
    </location>
</feature>